<reference evidence="1 2" key="1">
    <citation type="journal article" date="2020" name="ISME J.">
        <title>Uncovering the hidden diversity of litter-decomposition mechanisms in mushroom-forming fungi.</title>
        <authorList>
            <person name="Floudas D."/>
            <person name="Bentzer J."/>
            <person name="Ahren D."/>
            <person name="Johansson T."/>
            <person name="Persson P."/>
            <person name="Tunlid A."/>
        </authorList>
    </citation>
    <scope>NUCLEOTIDE SEQUENCE [LARGE SCALE GENOMIC DNA]</scope>
    <source>
        <strain evidence="1 2">CBS 291.85</strain>
    </source>
</reference>
<sequence>MNVARSREVGFISLLIDPMEEVLDDIYNGLESAKYLLYESRNLADWRVAPSRVRNVYIARICRALCLLGYNIGSAPLRDKILACITSLRIEGHVHPLMYSRYVQADSWDALSVVVRRSMTGNEMDEMVQLLHRSRIPTQVQPIAGVRQIVYDRVSDIPGILVDSASRMQHTLVPGRSRLNPSAASFVPLIASLAGAEESKEDETDNEQVEDVEAQELPTAALPVGEEPEILEPTELEHRIASFIQTKYRSRMSARKAAKGRYAQIRDSFWHQCLEQLADILPSGVYRKMLLGPLPHIWAVLEYMNVQTLELKHSTRKRMGLKVVLNPEEWDRLDKQLTRISTAFKKLKNFQTSIAVQSDVHRKQDHLQLKQLIRDLDKFIQEDLPFELPADMQKEYAIGYKYIVKEPAAKTIQRPVKPELNTSDCYE</sequence>
<accession>A0A8H5CQH8</accession>
<dbReference type="OrthoDB" id="3156807at2759"/>
<gene>
    <name evidence="1" type="ORF">D9758_009703</name>
</gene>
<evidence type="ECO:0000313" key="2">
    <source>
        <dbReference type="Proteomes" id="UP000559256"/>
    </source>
</evidence>
<organism evidence="1 2">
    <name type="scientific">Tetrapyrgos nigripes</name>
    <dbReference type="NCBI Taxonomy" id="182062"/>
    <lineage>
        <taxon>Eukaryota</taxon>
        <taxon>Fungi</taxon>
        <taxon>Dikarya</taxon>
        <taxon>Basidiomycota</taxon>
        <taxon>Agaricomycotina</taxon>
        <taxon>Agaricomycetes</taxon>
        <taxon>Agaricomycetidae</taxon>
        <taxon>Agaricales</taxon>
        <taxon>Marasmiineae</taxon>
        <taxon>Marasmiaceae</taxon>
        <taxon>Tetrapyrgos</taxon>
    </lineage>
</organism>
<comment type="caution">
    <text evidence="1">The sequence shown here is derived from an EMBL/GenBank/DDBJ whole genome shotgun (WGS) entry which is preliminary data.</text>
</comment>
<proteinExistence type="predicted"/>
<dbReference type="Proteomes" id="UP000559256">
    <property type="component" value="Unassembled WGS sequence"/>
</dbReference>
<protein>
    <submittedName>
        <fullName evidence="1">Uncharacterized protein</fullName>
    </submittedName>
</protein>
<name>A0A8H5CQH8_9AGAR</name>
<dbReference type="AlphaFoldDB" id="A0A8H5CQH8"/>
<evidence type="ECO:0000313" key="1">
    <source>
        <dbReference type="EMBL" id="KAF5345188.1"/>
    </source>
</evidence>
<keyword evidence="2" id="KW-1185">Reference proteome</keyword>
<dbReference type="EMBL" id="JAACJM010000114">
    <property type="protein sequence ID" value="KAF5345188.1"/>
    <property type="molecule type" value="Genomic_DNA"/>
</dbReference>